<reference evidence="1" key="1">
    <citation type="submission" date="2020-05" db="EMBL/GenBank/DDBJ databases">
        <authorList>
            <person name="Chiriac C."/>
            <person name="Salcher M."/>
            <person name="Ghai R."/>
            <person name="Kavagutti S V."/>
        </authorList>
    </citation>
    <scope>NUCLEOTIDE SEQUENCE</scope>
</reference>
<protein>
    <submittedName>
        <fullName evidence="1">Unannotated protein</fullName>
    </submittedName>
</protein>
<dbReference type="AlphaFoldDB" id="A0A6J6EW07"/>
<gene>
    <name evidence="1" type="ORF">UFOPK1493_02964</name>
</gene>
<sequence>MLIALLLYVAGVVVGPVVPVGVGRVSAVGPEELIDLARPGPLGPITVVGDSVLVGAAYEPSLPTNLAEAGWGPIRFRAGLGVTSGNFVSPTSRFSAANWIRTWESQGWVAPNVVVNLGNNDVGFCRDRGPGCYADTIRHLLDVIGPDATVWWSKITRLYTLQAEADAYNAALDLVATERSNLRVWDWPAAQRAGSVPLAWDAIHLAGASAYRTRSALMSADITAQLARGERTGGDGPLPVAAGAPAEYRPIAPVRVLDTREVEGGRLAAGGQVQLDLSSRVPPGTSAVAVNLTAVDPSTAGFLTAHPCLPVPPTVSSANFAARSTRGALAVLPVTADRRLCVLSSSAADLVVDLQGAFVPVGATGASRLTPQAPVRLADTRQSGRPAVLRVDVPLTGSPAATAVALNLTATDARTPGFVTAFPCGGSVPVVSNLNFGVGETVAGAAFVPLGEGGDVCVFSNVAAAVDLVVDLTGVFAPGAGPGALVFTPAAPVRTYDTRDGTGGWSPVHGAGQVIDVRVAPPTAVAVTGTLTMVAPSAAGFLTAYGCGDTPGTSNVNAPRGQVFANAVTVGLAAEGRLCVRAHTATQVVFDTTGWWSPAG</sequence>
<name>A0A6J6EW07_9ZZZZ</name>
<organism evidence="1">
    <name type="scientific">freshwater metagenome</name>
    <dbReference type="NCBI Taxonomy" id="449393"/>
    <lineage>
        <taxon>unclassified sequences</taxon>
        <taxon>metagenomes</taxon>
        <taxon>ecological metagenomes</taxon>
    </lineage>
</organism>
<dbReference type="SUPFAM" id="SSF52266">
    <property type="entry name" value="SGNH hydrolase"/>
    <property type="match status" value="1"/>
</dbReference>
<accession>A0A6J6EW07</accession>
<dbReference type="EMBL" id="CAEZSR010000143">
    <property type="protein sequence ID" value="CAB4579529.1"/>
    <property type="molecule type" value="Genomic_DNA"/>
</dbReference>
<evidence type="ECO:0000313" key="1">
    <source>
        <dbReference type="EMBL" id="CAB4579529.1"/>
    </source>
</evidence>
<proteinExistence type="predicted"/>